<dbReference type="InterPro" id="IPR014419">
    <property type="entry name" value="HutZ"/>
</dbReference>
<dbReference type="Pfam" id="PF01243">
    <property type="entry name" value="PNPOx_N"/>
    <property type="match status" value="1"/>
</dbReference>
<protein>
    <submittedName>
        <fullName evidence="2">Pyridoxamine 5'-phosphate oxidase family protein</fullName>
    </submittedName>
</protein>
<organism evidence="2 3">
    <name type="scientific">Albidovulum marisflavi</name>
    <dbReference type="NCBI Taxonomy" id="2984159"/>
    <lineage>
        <taxon>Bacteria</taxon>
        <taxon>Pseudomonadati</taxon>
        <taxon>Pseudomonadota</taxon>
        <taxon>Alphaproteobacteria</taxon>
        <taxon>Rhodobacterales</taxon>
        <taxon>Paracoccaceae</taxon>
        <taxon>Albidovulum</taxon>
    </lineage>
</organism>
<dbReference type="InterPro" id="IPR012349">
    <property type="entry name" value="Split_barrel_FMN-bd"/>
</dbReference>
<keyword evidence="3" id="KW-1185">Reference proteome</keyword>
<feature type="domain" description="Pyridoxamine 5'-phosphate oxidase N-terminal" evidence="1">
    <location>
        <begin position="18"/>
        <end position="143"/>
    </location>
</feature>
<sequence length="164" mass="17736">MTDKPSPIRETDDEARELAQELMRSARFAALGVLHPDTGTPHVTRVGFGLAPDGAPVTLISDLSVHTRALAADPRASLLVGEPGSRGDPLTHPRLTLSVRARFVDRQAPEHSAIRARWLSDHPKSGLYADFADFHFVVFEIESAALNAGFGKAFLLLRTDFAAG</sequence>
<proteinExistence type="predicted"/>
<evidence type="ECO:0000259" key="1">
    <source>
        <dbReference type="Pfam" id="PF01243"/>
    </source>
</evidence>
<dbReference type="InterPro" id="IPR011576">
    <property type="entry name" value="Pyridox_Oxase_N"/>
</dbReference>
<evidence type="ECO:0000313" key="3">
    <source>
        <dbReference type="Proteomes" id="UP001652542"/>
    </source>
</evidence>
<accession>A0ABT2Z9W1</accession>
<dbReference type="Proteomes" id="UP001652542">
    <property type="component" value="Unassembled WGS sequence"/>
</dbReference>
<dbReference type="RefSeq" id="WP_263733549.1">
    <property type="nucleotide sequence ID" value="NZ_JAOWKY010000001.1"/>
</dbReference>
<evidence type="ECO:0000313" key="2">
    <source>
        <dbReference type="EMBL" id="MCV2867923.1"/>
    </source>
</evidence>
<gene>
    <name evidence="2" type="ORF">OEW28_04725</name>
</gene>
<dbReference type="PIRSF" id="PIRSF004633">
    <property type="entry name" value="UCP_PLP_oxd"/>
    <property type="match status" value="1"/>
</dbReference>
<name>A0ABT2Z9W1_9RHOB</name>
<reference evidence="2 3" key="1">
    <citation type="submission" date="2022-10" db="EMBL/GenBank/DDBJ databases">
        <title>Defluviimonas sp. nov., isolated from ocean surface water.</title>
        <authorList>
            <person name="He W."/>
            <person name="Wang L."/>
            <person name="Zhang D.-F."/>
        </authorList>
    </citation>
    <scope>NUCLEOTIDE SEQUENCE [LARGE SCALE GENOMIC DNA]</scope>
    <source>
        <strain evidence="2 3">WL0002</strain>
    </source>
</reference>
<dbReference type="Gene3D" id="2.30.110.10">
    <property type="entry name" value="Electron Transport, Fmn-binding Protein, Chain A"/>
    <property type="match status" value="1"/>
</dbReference>
<dbReference type="EMBL" id="JAOWKY010000001">
    <property type="protein sequence ID" value="MCV2867923.1"/>
    <property type="molecule type" value="Genomic_DNA"/>
</dbReference>
<comment type="caution">
    <text evidence="2">The sequence shown here is derived from an EMBL/GenBank/DDBJ whole genome shotgun (WGS) entry which is preliminary data.</text>
</comment>
<dbReference type="SUPFAM" id="SSF50475">
    <property type="entry name" value="FMN-binding split barrel"/>
    <property type="match status" value="1"/>
</dbReference>